<comment type="subcellular location">
    <subcellularLocation>
        <location evidence="1">Cell membrane</location>
        <topology evidence="1">Peripheral membrane protein</topology>
    </subcellularLocation>
</comment>
<sequence length="252" mass="29121">MYLSKINQYIRSVKLLREYISSHNKYPFNLPIIKELDELEFHPQVTYLIGENGMGKSTLLEAIAICAGFNPEGGSFNFNFSTHDSHSELEQYIRLIKGIQRPKDGFFLRAESYYNVATNIEELDREPSPSPKIIERYGGVSLHEQSHGESFFATFSNRFDGEGLYIMDEPEAALSPLRQLSMLARIHELAQQESQLIIATHSPIIMAYPNSIIYEFSLDGIAEKTLEETQHYMLMKQFFDDKDRLLHHLLYE</sequence>
<evidence type="ECO:0000313" key="10">
    <source>
        <dbReference type="Proteomes" id="UP001596147"/>
    </source>
</evidence>
<evidence type="ECO:0000256" key="6">
    <source>
        <dbReference type="ARBA" id="ARBA00023065"/>
    </source>
</evidence>
<dbReference type="RefSeq" id="WP_382354707.1">
    <property type="nucleotide sequence ID" value="NZ_JBHSMC010000027.1"/>
</dbReference>
<evidence type="ECO:0000256" key="5">
    <source>
        <dbReference type="ARBA" id="ARBA00023004"/>
    </source>
</evidence>
<keyword evidence="3" id="KW-1003">Cell membrane</keyword>
<reference evidence="10" key="1">
    <citation type="journal article" date="2019" name="Int. J. Syst. Evol. Microbiol.">
        <title>The Global Catalogue of Microorganisms (GCM) 10K type strain sequencing project: providing services to taxonomists for standard genome sequencing and annotation.</title>
        <authorList>
            <consortium name="The Broad Institute Genomics Platform"/>
            <consortium name="The Broad Institute Genome Sequencing Center for Infectious Disease"/>
            <person name="Wu L."/>
            <person name="Ma J."/>
        </authorList>
    </citation>
    <scope>NUCLEOTIDE SEQUENCE [LARGE SCALE GENOMIC DNA]</scope>
    <source>
        <strain evidence="10">CGMCC 1.12237</strain>
    </source>
</reference>
<proteinExistence type="predicted"/>
<keyword evidence="5" id="KW-0408">Iron</keyword>
<feature type="domain" description="AAA+ ATPase" evidence="8">
    <location>
        <begin position="42"/>
        <end position="219"/>
    </location>
</feature>
<name>A0ABW0LPU1_9BACI</name>
<evidence type="ECO:0000313" key="9">
    <source>
        <dbReference type="EMBL" id="MFC5466531.1"/>
    </source>
</evidence>
<dbReference type="SUPFAM" id="SSF52540">
    <property type="entry name" value="P-loop containing nucleoside triphosphate hydrolases"/>
    <property type="match status" value="1"/>
</dbReference>
<dbReference type="Gene3D" id="3.40.50.300">
    <property type="entry name" value="P-loop containing nucleotide triphosphate hydrolases"/>
    <property type="match status" value="2"/>
</dbReference>
<organism evidence="9 10">
    <name type="scientific">Lederbergia graminis</name>
    <dbReference type="NCBI Taxonomy" id="735518"/>
    <lineage>
        <taxon>Bacteria</taxon>
        <taxon>Bacillati</taxon>
        <taxon>Bacillota</taxon>
        <taxon>Bacilli</taxon>
        <taxon>Bacillales</taxon>
        <taxon>Bacillaceae</taxon>
        <taxon>Lederbergia</taxon>
    </lineage>
</organism>
<gene>
    <name evidence="9" type="ORF">ACFPM4_17550</name>
</gene>
<dbReference type="InterPro" id="IPR003593">
    <property type="entry name" value="AAA+_ATPase"/>
</dbReference>
<evidence type="ECO:0000256" key="4">
    <source>
        <dbReference type="ARBA" id="ARBA00022496"/>
    </source>
</evidence>
<evidence type="ECO:0000256" key="1">
    <source>
        <dbReference type="ARBA" id="ARBA00004202"/>
    </source>
</evidence>
<keyword evidence="6" id="KW-0406">Ion transport</keyword>
<keyword evidence="2" id="KW-0813">Transport</keyword>
<evidence type="ECO:0000259" key="8">
    <source>
        <dbReference type="SMART" id="SM00382"/>
    </source>
</evidence>
<dbReference type="Proteomes" id="UP001596147">
    <property type="component" value="Unassembled WGS sequence"/>
</dbReference>
<dbReference type="Pfam" id="PF13476">
    <property type="entry name" value="AAA_23"/>
    <property type="match status" value="1"/>
</dbReference>
<protein>
    <submittedName>
        <fullName evidence="9">AAA family ATPase</fullName>
    </submittedName>
</protein>
<dbReference type="PANTHER" id="PTHR42771">
    <property type="entry name" value="IRON(3+)-HYDROXAMATE IMPORT ATP-BINDING PROTEIN FHUC"/>
    <property type="match status" value="1"/>
</dbReference>
<dbReference type="SMART" id="SM00382">
    <property type="entry name" value="AAA"/>
    <property type="match status" value="1"/>
</dbReference>
<accession>A0ABW0LPU1</accession>
<evidence type="ECO:0000256" key="7">
    <source>
        <dbReference type="ARBA" id="ARBA00023136"/>
    </source>
</evidence>
<dbReference type="EMBL" id="JBHSMC010000027">
    <property type="protein sequence ID" value="MFC5466531.1"/>
    <property type="molecule type" value="Genomic_DNA"/>
</dbReference>
<dbReference type="InterPro" id="IPR038729">
    <property type="entry name" value="Rad50/SbcC_AAA"/>
</dbReference>
<keyword evidence="4" id="KW-0410">Iron transport</keyword>
<dbReference type="PANTHER" id="PTHR42771:SF2">
    <property type="entry name" value="IRON(3+)-HYDROXAMATE IMPORT ATP-BINDING PROTEIN FHUC"/>
    <property type="match status" value="1"/>
</dbReference>
<keyword evidence="7" id="KW-0472">Membrane</keyword>
<evidence type="ECO:0000256" key="2">
    <source>
        <dbReference type="ARBA" id="ARBA00022448"/>
    </source>
</evidence>
<dbReference type="InterPro" id="IPR051535">
    <property type="entry name" value="Siderophore_ABC-ATPase"/>
</dbReference>
<keyword evidence="10" id="KW-1185">Reference proteome</keyword>
<dbReference type="InterPro" id="IPR027417">
    <property type="entry name" value="P-loop_NTPase"/>
</dbReference>
<evidence type="ECO:0000256" key="3">
    <source>
        <dbReference type="ARBA" id="ARBA00022475"/>
    </source>
</evidence>
<comment type="caution">
    <text evidence="9">The sequence shown here is derived from an EMBL/GenBank/DDBJ whole genome shotgun (WGS) entry which is preliminary data.</text>
</comment>